<accession>R9AZ62</accession>
<dbReference type="EMBL" id="AQFM01000037">
    <property type="protein sequence ID" value="EOR07285.1"/>
    <property type="molecule type" value="Genomic_DNA"/>
</dbReference>
<dbReference type="InterPro" id="IPR009826">
    <property type="entry name" value="DNA_circ_N"/>
</dbReference>
<dbReference type="OrthoDB" id="378644at2"/>
<evidence type="ECO:0000313" key="2">
    <source>
        <dbReference type="EMBL" id="EOR07285.1"/>
    </source>
</evidence>
<organism evidence="2 3">
    <name type="scientific">Acinetobacter tandoii DSM 14970 = CIP 107469</name>
    <dbReference type="NCBI Taxonomy" id="1120927"/>
    <lineage>
        <taxon>Bacteria</taxon>
        <taxon>Pseudomonadati</taxon>
        <taxon>Pseudomonadota</taxon>
        <taxon>Gammaproteobacteria</taxon>
        <taxon>Moraxellales</taxon>
        <taxon>Moraxellaceae</taxon>
        <taxon>Acinetobacter</taxon>
    </lineage>
</organism>
<evidence type="ECO:0000259" key="1">
    <source>
        <dbReference type="Pfam" id="PF07157"/>
    </source>
</evidence>
<keyword evidence="3" id="KW-1185">Reference proteome</keyword>
<evidence type="ECO:0000313" key="3">
    <source>
        <dbReference type="Proteomes" id="UP000016201"/>
    </source>
</evidence>
<reference evidence="2 3" key="1">
    <citation type="submission" date="2013-03" db="EMBL/GenBank/DDBJ databases">
        <title>The Genome Sequence of Acinetobacter tandoii CIP 107469.</title>
        <authorList>
            <consortium name="The Broad Institute Genome Sequencing Platform"/>
            <consortium name="The Broad Institute Genome Sequencing Center for Infectious Disease"/>
            <person name="Cerqueira G."/>
            <person name="Feldgarden M."/>
            <person name="Courvalin P."/>
            <person name="Perichon B."/>
            <person name="Grillot-Courvalin C."/>
            <person name="Clermont D."/>
            <person name="Rocha E."/>
            <person name="Yoon E.-J."/>
            <person name="Nemec A."/>
            <person name="Walker B."/>
            <person name="Young S.K."/>
            <person name="Zeng Q."/>
            <person name="Gargeya S."/>
            <person name="Fitzgerald M."/>
            <person name="Haas B."/>
            <person name="Abouelleil A."/>
            <person name="Alvarado L."/>
            <person name="Arachchi H.M."/>
            <person name="Berlin A.M."/>
            <person name="Chapman S.B."/>
            <person name="Dewar J."/>
            <person name="Goldberg J."/>
            <person name="Griggs A."/>
            <person name="Gujja S."/>
            <person name="Hansen M."/>
            <person name="Howarth C."/>
            <person name="Imamovic A."/>
            <person name="Larimer J."/>
            <person name="McCowan C."/>
            <person name="Murphy C."/>
            <person name="Neiman D."/>
            <person name="Pearson M."/>
            <person name="Priest M."/>
            <person name="Roberts A."/>
            <person name="Saif S."/>
            <person name="Shea T."/>
            <person name="Sisk P."/>
            <person name="Sykes S."/>
            <person name="Wortman J."/>
            <person name="Nusbaum C."/>
            <person name="Birren B."/>
        </authorList>
    </citation>
    <scope>NUCLEOTIDE SEQUENCE [LARGE SCALE GENOMIC DNA]</scope>
    <source>
        <strain evidence="2 3">CIP 107469</strain>
    </source>
</reference>
<gene>
    <name evidence="2" type="ORF">I593_02172</name>
</gene>
<dbReference type="Proteomes" id="UP000016201">
    <property type="component" value="Unassembled WGS sequence"/>
</dbReference>
<comment type="caution">
    <text evidence="2">The sequence shown here is derived from an EMBL/GenBank/DDBJ whole genome shotgun (WGS) entry which is preliminary data.</text>
</comment>
<dbReference type="Pfam" id="PF07157">
    <property type="entry name" value="DNA_circ_N"/>
    <property type="match status" value="1"/>
</dbReference>
<proteinExistence type="predicted"/>
<dbReference type="PATRIC" id="fig|1120927.3.peg.2107"/>
<sequence>MGWATDLHDASFRGVQFECTTVSDSWSKTIATHQAPYSNAASVEDMGNDPRRISIQAVYAGEDYLTWLNALLAALQENGPGELIHPIFGICYAQVTNHNVNHDVDNYDACSFSIDFVIAKSQKTKRFIPLKTQSFIQPTYIIANPAAALKQALEKLKLNDKNAFFNVVNKIRTGLQTVRNVMGIAKNAIENILSPETWATGLIDDITGLVTFDMSISAVSKWRDVIKRIQRFDKLFDTDDAQNEPVELKQLWRATQVASVVAISQSVVATVRNEMAQNQETSFTPVELAVIRQQNRQTLQQVINIEREQVSLGIDAVSQIQVYKEIADQIHLQIQELIEVHPPITTASIQVPCTLHWLAHFLYEDMERAHEIRRLNPDLVNPAVLQPGMEITVYAR</sequence>
<protein>
    <recommendedName>
        <fullName evidence="1">DNA circulation N-terminal domain-containing protein</fullName>
    </recommendedName>
</protein>
<dbReference type="AlphaFoldDB" id="R9AZ62"/>
<dbReference type="RefSeq" id="WP_016167224.1">
    <property type="nucleotide sequence ID" value="NZ_JHZG01000017.1"/>
</dbReference>
<name>R9AZ62_9GAMM</name>
<dbReference type="eggNOG" id="COG4228">
    <property type="taxonomic scope" value="Bacteria"/>
</dbReference>
<feature type="domain" description="DNA circulation N-terminal" evidence="1">
    <location>
        <begin position="7"/>
        <end position="90"/>
    </location>
</feature>